<dbReference type="InterPro" id="IPR003782">
    <property type="entry name" value="SCO1/SenC"/>
</dbReference>
<dbReference type="EMBL" id="WBUI01000005">
    <property type="protein sequence ID" value="KAB2933537.1"/>
    <property type="molecule type" value="Genomic_DNA"/>
</dbReference>
<dbReference type="PANTHER" id="PTHR12151">
    <property type="entry name" value="ELECTRON TRANSPORT PROTIN SCO1/SENC FAMILY MEMBER"/>
    <property type="match status" value="1"/>
</dbReference>
<evidence type="ECO:0000256" key="1">
    <source>
        <dbReference type="ARBA" id="ARBA00010996"/>
    </source>
</evidence>
<comment type="caution">
    <text evidence="5">The sequence shown here is derived from an EMBL/GenBank/DDBJ whole genome shotgun (WGS) entry which is preliminary data.</text>
</comment>
<keyword evidence="3" id="KW-1015">Disulfide bond</keyword>
<protein>
    <submittedName>
        <fullName evidence="5">SCO family protein</fullName>
    </submittedName>
</protein>
<accession>A0A833LZD4</accession>
<proteinExistence type="inferred from homology"/>
<keyword evidence="2" id="KW-0479">Metal-binding</keyword>
<dbReference type="SUPFAM" id="SSF52833">
    <property type="entry name" value="Thioredoxin-like"/>
    <property type="match status" value="1"/>
</dbReference>
<feature type="binding site" evidence="2">
    <location>
        <position position="153"/>
    </location>
    <ligand>
        <name>Cu cation</name>
        <dbReference type="ChEBI" id="CHEBI:23378"/>
    </ligand>
</feature>
<evidence type="ECO:0000313" key="5">
    <source>
        <dbReference type="EMBL" id="KAB2933537.1"/>
    </source>
</evidence>
<keyword evidence="2" id="KW-0186">Copper</keyword>
<feature type="disulfide bond" description="Redox-active" evidence="3">
    <location>
        <begin position="64"/>
        <end position="68"/>
    </location>
</feature>
<feature type="signal peptide" evidence="4">
    <location>
        <begin position="1"/>
        <end position="21"/>
    </location>
</feature>
<evidence type="ECO:0000313" key="6">
    <source>
        <dbReference type="Proteomes" id="UP000460298"/>
    </source>
</evidence>
<dbReference type="Gene3D" id="3.40.30.10">
    <property type="entry name" value="Glutaredoxin"/>
    <property type="match status" value="1"/>
</dbReference>
<evidence type="ECO:0000256" key="4">
    <source>
        <dbReference type="SAM" id="SignalP"/>
    </source>
</evidence>
<evidence type="ECO:0000256" key="3">
    <source>
        <dbReference type="PIRSR" id="PIRSR603782-2"/>
    </source>
</evidence>
<dbReference type="PANTHER" id="PTHR12151:SF25">
    <property type="entry name" value="LINALOOL DEHYDRATASE_ISOMERASE DOMAIN-CONTAINING PROTEIN"/>
    <property type="match status" value="1"/>
</dbReference>
<keyword evidence="4" id="KW-0732">Signal</keyword>
<name>A0A833LZD4_9LEPT</name>
<dbReference type="CDD" id="cd02968">
    <property type="entry name" value="SCO"/>
    <property type="match status" value="1"/>
</dbReference>
<comment type="similarity">
    <text evidence="1">Belongs to the SCO1/2 family.</text>
</comment>
<feature type="binding site" evidence="2">
    <location>
        <position position="68"/>
    </location>
    <ligand>
        <name>Cu cation</name>
        <dbReference type="ChEBI" id="CHEBI:23378"/>
    </ligand>
</feature>
<feature type="binding site" evidence="2">
    <location>
        <position position="64"/>
    </location>
    <ligand>
        <name>Cu cation</name>
        <dbReference type="ChEBI" id="CHEBI:23378"/>
    </ligand>
</feature>
<dbReference type="PROSITE" id="PS51257">
    <property type="entry name" value="PROKAR_LIPOPROTEIN"/>
    <property type="match status" value="1"/>
</dbReference>
<dbReference type="Proteomes" id="UP000460298">
    <property type="component" value="Unassembled WGS sequence"/>
</dbReference>
<reference evidence="5 6" key="1">
    <citation type="submission" date="2019-10" db="EMBL/GenBank/DDBJ databases">
        <title>Extracellular Electron Transfer in a Candidatus Methanoperedens spp. Enrichment Culture.</title>
        <authorList>
            <person name="Berger S."/>
            <person name="Rangel Shaw D."/>
            <person name="Berben T."/>
            <person name="In 'T Zandt M."/>
            <person name="Frank J."/>
            <person name="Reimann J."/>
            <person name="Jetten M.S.M."/>
            <person name="Welte C.U."/>
        </authorList>
    </citation>
    <scope>NUCLEOTIDE SEQUENCE [LARGE SCALE GENOMIC DNA]</scope>
    <source>
        <strain evidence="5">SB12</strain>
    </source>
</reference>
<organism evidence="5 6">
    <name type="scientific">Leptonema illini</name>
    <dbReference type="NCBI Taxonomy" id="183"/>
    <lineage>
        <taxon>Bacteria</taxon>
        <taxon>Pseudomonadati</taxon>
        <taxon>Spirochaetota</taxon>
        <taxon>Spirochaetia</taxon>
        <taxon>Leptospirales</taxon>
        <taxon>Leptospiraceae</taxon>
        <taxon>Leptonema</taxon>
    </lineage>
</organism>
<evidence type="ECO:0000256" key="2">
    <source>
        <dbReference type="PIRSR" id="PIRSR603782-1"/>
    </source>
</evidence>
<dbReference type="InterPro" id="IPR036249">
    <property type="entry name" value="Thioredoxin-like_sf"/>
</dbReference>
<feature type="chain" id="PRO_5032464672" evidence="4">
    <location>
        <begin position="22"/>
        <end position="188"/>
    </location>
</feature>
<gene>
    <name evidence="5" type="ORF">F9K24_06720</name>
</gene>
<dbReference type="GO" id="GO:0046872">
    <property type="term" value="F:metal ion binding"/>
    <property type="evidence" value="ECO:0007669"/>
    <property type="project" value="UniProtKB-KW"/>
</dbReference>
<sequence length="188" mass="20995">MVRSRLVLLITLTLFSFTACKKEATPQRSVHSWNMTSLVDETGAAVALKSIERPKVVFFGYSHCPDMCPAALSQLAKAMKILGRDGNRITPVFISLDPSRDTPETLSAYRDQFDERKLRAFTGDRDQIDRLAKDFGVMYKQSENAAVGYGIDHTGFYYLLNDEDGLLLALPVGLNAVDLAQQMRETLL</sequence>
<dbReference type="AlphaFoldDB" id="A0A833LZD4"/>
<dbReference type="Pfam" id="PF02630">
    <property type="entry name" value="SCO1-SenC"/>
    <property type="match status" value="1"/>
</dbReference>